<feature type="DNA-binding region" description="H-T-H motif" evidence="4">
    <location>
        <begin position="33"/>
        <end position="52"/>
    </location>
</feature>
<comment type="caution">
    <text evidence="6">The sequence shown here is derived from an EMBL/GenBank/DDBJ whole genome shotgun (WGS) entry which is preliminary data.</text>
</comment>
<evidence type="ECO:0000259" key="5">
    <source>
        <dbReference type="PROSITE" id="PS50977"/>
    </source>
</evidence>
<evidence type="ECO:0000256" key="1">
    <source>
        <dbReference type="ARBA" id="ARBA00023015"/>
    </source>
</evidence>
<dbReference type="SUPFAM" id="SSF46689">
    <property type="entry name" value="Homeodomain-like"/>
    <property type="match status" value="1"/>
</dbReference>
<evidence type="ECO:0000256" key="4">
    <source>
        <dbReference type="PROSITE-ProRule" id="PRU00335"/>
    </source>
</evidence>
<dbReference type="RefSeq" id="WP_171322673.1">
    <property type="nucleotide sequence ID" value="NZ_JABFBC010000001.1"/>
</dbReference>
<dbReference type="AlphaFoldDB" id="A0A849KR72"/>
<dbReference type="InterPro" id="IPR009057">
    <property type="entry name" value="Homeodomain-like_sf"/>
</dbReference>
<proteinExistence type="predicted"/>
<reference evidence="6 7" key="1">
    <citation type="submission" date="2020-05" db="EMBL/GenBank/DDBJ databases">
        <title>Gimesia benthica sp. nov., a novel planctomycete isolated from a deep-sea water sample of the Northwest Indian Ocean.</title>
        <authorList>
            <person name="Wang J."/>
            <person name="Ruan C."/>
            <person name="Song L."/>
            <person name="Zhu Y."/>
            <person name="Li A."/>
            <person name="Zheng X."/>
            <person name="Wang L."/>
            <person name="Lu Z."/>
            <person name="Huang Y."/>
            <person name="Du W."/>
            <person name="Zhou Y."/>
            <person name="Huang L."/>
            <person name="Dai X."/>
        </authorList>
    </citation>
    <scope>NUCLEOTIDE SEQUENCE [LARGE SCALE GENOMIC DNA]</scope>
    <source>
        <strain evidence="6 7">YYQ-30</strain>
    </source>
</reference>
<evidence type="ECO:0000313" key="6">
    <source>
        <dbReference type="EMBL" id="NNU79573.1"/>
    </source>
</evidence>
<evidence type="ECO:0000256" key="2">
    <source>
        <dbReference type="ARBA" id="ARBA00023125"/>
    </source>
</evidence>
<dbReference type="EMBL" id="JABFBC010000001">
    <property type="protein sequence ID" value="NNU79573.1"/>
    <property type="molecule type" value="Genomic_DNA"/>
</dbReference>
<dbReference type="Gene3D" id="1.10.357.10">
    <property type="entry name" value="Tetracycline Repressor, domain 2"/>
    <property type="match status" value="1"/>
</dbReference>
<dbReference type="SUPFAM" id="SSF48498">
    <property type="entry name" value="Tetracyclin repressor-like, C-terminal domain"/>
    <property type="match status" value="1"/>
</dbReference>
<keyword evidence="3" id="KW-0804">Transcription</keyword>
<dbReference type="Pfam" id="PF13305">
    <property type="entry name" value="TetR_C_33"/>
    <property type="match status" value="1"/>
</dbReference>
<protein>
    <submittedName>
        <fullName evidence="6">TetR/AcrR family transcriptional regulator</fullName>
    </submittedName>
</protein>
<dbReference type="Proteomes" id="UP000572377">
    <property type="component" value="Unassembled WGS sequence"/>
</dbReference>
<keyword evidence="1" id="KW-0805">Transcription regulation</keyword>
<evidence type="ECO:0000256" key="3">
    <source>
        <dbReference type="ARBA" id="ARBA00023163"/>
    </source>
</evidence>
<name>A0A849KR72_9RHOB</name>
<keyword evidence="7" id="KW-1185">Reference proteome</keyword>
<dbReference type="InterPro" id="IPR001647">
    <property type="entry name" value="HTH_TetR"/>
</dbReference>
<keyword evidence="2 4" id="KW-0238">DNA-binding</keyword>
<dbReference type="Pfam" id="PF00440">
    <property type="entry name" value="TetR_N"/>
    <property type="match status" value="1"/>
</dbReference>
<accession>A0A849KR72</accession>
<sequence length="219" mass="24216">MNQTLPLKRGDLRDALLAYARRAADAGEIATMSLRAAARDLGVSSGAVYRHFDDRDQLLKAVVQQGFDEMRALFVAIRPEAGTAPSAVEAVARAFRMGRAFVDFAEANPTLWRMMFGRIGCLCREDKMGNPDAMRYTILDCVRENCLDIHRRGGLPGQPDMDDIRFMWSAIHGAADLMQSGARLDVVSRTEVADQTTLRSLRAMGCPEPVLTEGRALLR</sequence>
<organism evidence="6 7">
    <name type="scientific">Halovulum dunhuangense</name>
    <dbReference type="NCBI Taxonomy" id="1505036"/>
    <lineage>
        <taxon>Bacteria</taxon>
        <taxon>Pseudomonadati</taxon>
        <taxon>Pseudomonadota</taxon>
        <taxon>Alphaproteobacteria</taxon>
        <taxon>Rhodobacterales</taxon>
        <taxon>Paracoccaceae</taxon>
        <taxon>Halovulum</taxon>
    </lineage>
</organism>
<feature type="domain" description="HTH tetR-type" evidence="5">
    <location>
        <begin position="10"/>
        <end position="70"/>
    </location>
</feature>
<dbReference type="InterPro" id="IPR025996">
    <property type="entry name" value="MT1864/Rv1816-like_C"/>
</dbReference>
<gene>
    <name evidence="6" type="ORF">HMH01_03885</name>
</gene>
<dbReference type="GO" id="GO:0003677">
    <property type="term" value="F:DNA binding"/>
    <property type="evidence" value="ECO:0007669"/>
    <property type="project" value="UniProtKB-UniRule"/>
</dbReference>
<evidence type="ECO:0000313" key="7">
    <source>
        <dbReference type="Proteomes" id="UP000572377"/>
    </source>
</evidence>
<dbReference type="InterPro" id="IPR036271">
    <property type="entry name" value="Tet_transcr_reg_TetR-rel_C_sf"/>
</dbReference>
<dbReference type="PROSITE" id="PS50977">
    <property type="entry name" value="HTH_TETR_2"/>
    <property type="match status" value="1"/>
</dbReference>